<gene>
    <name evidence="8" type="ORF">TPC1_10841</name>
</gene>
<evidence type="ECO:0000256" key="3">
    <source>
        <dbReference type="ARBA" id="ARBA00023163"/>
    </source>
</evidence>
<dbReference type="Pfam" id="PF00249">
    <property type="entry name" value="Myb_DNA-binding"/>
    <property type="match status" value="1"/>
</dbReference>
<dbReference type="CDD" id="cd00167">
    <property type="entry name" value="SANT"/>
    <property type="match status" value="1"/>
</dbReference>
<dbReference type="EMBL" id="GDID01000627">
    <property type="protein sequence ID" value="JAP95979.1"/>
    <property type="molecule type" value="Transcribed_RNA"/>
</dbReference>
<evidence type="ECO:0000259" key="7">
    <source>
        <dbReference type="PROSITE" id="PS51294"/>
    </source>
</evidence>
<dbReference type="InterPro" id="IPR009057">
    <property type="entry name" value="Homeodomain-like_sf"/>
</dbReference>
<organism evidence="8">
    <name type="scientific">Trepomonas sp. PC1</name>
    <dbReference type="NCBI Taxonomy" id="1076344"/>
    <lineage>
        <taxon>Eukaryota</taxon>
        <taxon>Metamonada</taxon>
        <taxon>Diplomonadida</taxon>
        <taxon>Hexamitidae</taxon>
        <taxon>Hexamitinae</taxon>
        <taxon>Trepomonas</taxon>
    </lineage>
</organism>
<dbReference type="NCBIfam" id="TIGR01557">
    <property type="entry name" value="myb_SHAQKYF"/>
    <property type="match status" value="1"/>
</dbReference>
<protein>
    <submittedName>
        <fullName evidence="8">Myb-like DNA-binding domain-containing protein</fullName>
    </submittedName>
</protein>
<evidence type="ECO:0000259" key="6">
    <source>
        <dbReference type="PROSITE" id="PS51293"/>
    </source>
</evidence>
<feature type="non-terminal residue" evidence="8">
    <location>
        <position position="1"/>
    </location>
</feature>
<keyword evidence="4" id="KW-0539">Nucleus</keyword>
<evidence type="ECO:0000256" key="2">
    <source>
        <dbReference type="ARBA" id="ARBA00023125"/>
    </source>
</evidence>
<dbReference type="InterPro" id="IPR001005">
    <property type="entry name" value="SANT/Myb"/>
</dbReference>
<name>A0A146KL98_9EUKA</name>
<dbReference type="GO" id="GO:0003677">
    <property type="term" value="F:DNA binding"/>
    <property type="evidence" value="ECO:0007669"/>
    <property type="project" value="UniProtKB-KW"/>
</dbReference>
<evidence type="ECO:0000313" key="8">
    <source>
        <dbReference type="EMBL" id="JAP95979.1"/>
    </source>
</evidence>
<keyword evidence="1" id="KW-0805">Transcription regulation</keyword>
<dbReference type="Gene3D" id="1.10.10.60">
    <property type="entry name" value="Homeodomain-like"/>
    <property type="match status" value="1"/>
</dbReference>
<dbReference type="InterPro" id="IPR006447">
    <property type="entry name" value="Myb_dom_plants"/>
</dbReference>
<dbReference type="SUPFAM" id="SSF46689">
    <property type="entry name" value="Homeodomain-like"/>
    <property type="match status" value="1"/>
</dbReference>
<dbReference type="PROSITE" id="PS51294">
    <property type="entry name" value="HTH_MYB"/>
    <property type="match status" value="1"/>
</dbReference>
<reference evidence="8" key="1">
    <citation type="submission" date="2015-07" db="EMBL/GenBank/DDBJ databases">
        <title>Adaptation to a free-living lifestyle via gene acquisitions in the diplomonad Trepomonas sp. PC1.</title>
        <authorList>
            <person name="Xu F."/>
            <person name="Jerlstrom-Hultqvist J."/>
            <person name="Kolisko M."/>
            <person name="Simpson A.G.B."/>
            <person name="Roger A.J."/>
            <person name="Svard S.G."/>
            <person name="Andersson J.O."/>
        </authorList>
    </citation>
    <scope>NUCLEOTIDE SEQUENCE</scope>
    <source>
        <strain evidence="8">PC1</strain>
    </source>
</reference>
<dbReference type="SMART" id="SM00717">
    <property type="entry name" value="SANT"/>
    <property type="match status" value="1"/>
</dbReference>
<sequence>HILGCMLRIYNKEKEPAPLMKYNSRNQSKNTTRQNSFLFIDTFDDIIQSLQTSFNNYQYENKAHSLLAAQPREDHIPETQSQQPQQQHNFQVSDLFSQPIEQQNDHMLMKLLNQIKPVPEQQYPNFSSNIPSPKRVYLTEREPFRDVIHKPEEPLKRSKTQQKGESWTEDEQNRFLQAISKFGRKKQTQISQYVGTKDVKQVISHSQKFFKKLQKVMEQAPSQLTAAQFQSVLGKVQAALATAAKSKFELKDEEKAQVVNFMAKLYNIKQVCALDEIMMETAVYILKEQPELQQLILNYY</sequence>
<dbReference type="InterPro" id="IPR017884">
    <property type="entry name" value="SANT_dom"/>
</dbReference>
<dbReference type="AlphaFoldDB" id="A0A146KL98"/>
<keyword evidence="2 8" id="KW-0238">DNA-binding</keyword>
<proteinExistence type="predicted"/>
<dbReference type="PROSITE" id="PS51293">
    <property type="entry name" value="SANT"/>
    <property type="match status" value="1"/>
</dbReference>
<dbReference type="InterPro" id="IPR017930">
    <property type="entry name" value="Myb_dom"/>
</dbReference>
<evidence type="ECO:0000256" key="5">
    <source>
        <dbReference type="SAM" id="MobiDB-lite"/>
    </source>
</evidence>
<keyword evidence="3" id="KW-0804">Transcription</keyword>
<accession>A0A146KL98</accession>
<feature type="domain" description="HTH myb-type" evidence="7">
    <location>
        <begin position="163"/>
        <end position="214"/>
    </location>
</feature>
<dbReference type="PANTHER" id="PTHR12802">
    <property type="entry name" value="SWI/SNF COMPLEX-RELATED"/>
    <property type="match status" value="1"/>
</dbReference>
<feature type="domain" description="SANT" evidence="6">
    <location>
        <begin position="162"/>
        <end position="214"/>
    </location>
</feature>
<evidence type="ECO:0000256" key="4">
    <source>
        <dbReference type="ARBA" id="ARBA00023242"/>
    </source>
</evidence>
<dbReference type="PANTHER" id="PTHR12802:SF155">
    <property type="entry name" value="DEUBIQUITINASE MYSM1"/>
    <property type="match status" value="1"/>
</dbReference>
<feature type="region of interest" description="Disordered" evidence="5">
    <location>
        <begin position="148"/>
        <end position="170"/>
    </location>
</feature>
<evidence type="ECO:0000256" key="1">
    <source>
        <dbReference type="ARBA" id="ARBA00023015"/>
    </source>
</evidence>